<evidence type="ECO:0000313" key="3">
    <source>
        <dbReference type="EMBL" id="BFD45739.1"/>
    </source>
</evidence>
<comment type="similarity">
    <text evidence="2">Belongs to the UPP synthase family.</text>
</comment>
<dbReference type="InterPro" id="IPR001441">
    <property type="entry name" value="UPP_synth-like"/>
</dbReference>
<dbReference type="CDD" id="cd00475">
    <property type="entry name" value="Cis_IPPS"/>
    <property type="match status" value="1"/>
</dbReference>
<feature type="binding site" evidence="2">
    <location>
        <position position="51"/>
    </location>
    <ligand>
        <name>substrate</name>
    </ligand>
</feature>
<feature type="binding site" evidence="2">
    <location>
        <position position="164"/>
    </location>
    <ligand>
        <name>substrate</name>
    </ligand>
</feature>
<protein>
    <recommendedName>
        <fullName evidence="2">Isoprenyl transferase</fullName>
        <ecNumber evidence="2">2.5.1.-</ecNumber>
    </recommendedName>
</protein>
<feature type="binding site" evidence="2">
    <location>
        <begin position="47"/>
        <end position="49"/>
    </location>
    <ligand>
        <name>substrate</name>
    </ligand>
</feature>
<feature type="binding site" evidence="2">
    <location>
        <begin position="3"/>
        <end position="6"/>
    </location>
    <ligand>
        <name>substrate</name>
    </ligand>
</feature>
<comment type="cofactor">
    <cofactor evidence="2">
        <name>Mg(2+)</name>
        <dbReference type="ChEBI" id="CHEBI:18420"/>
    </cofactor>
    <text evidence="2">Binds 2 magnesium ions per subunit.</text>
</comment>
<name>A0AAT9G7D0_9RICK</name>
<dbReference type="GO" id="GO:0016094">
    <property type="term" value="P:polyprenol biosynthetic process"/>
    <property type="evidence" value="ECO:0007669"/>
    <property type="project" value="TreeGrafter"/>
</dbReference>
<dbReference type="PROSITE" id="PS01066">
    <property type="entry name" value="UPP_SYNTHASE"/>
    <property type="match status" value="1"/>
</dbReference>
<organism evidence="3">
    <name type="scientific">Candidatus Tisiphia endosymbiont of Sergentomyia squamirostris</name>
    <dbReference type="NCBI Taxonomy" id="3113639"/>
    <lineage>
        <taxon>Bacteria</taxon>
        <taxon>Pseudomonadati</taxon>
        <taxon>Pseudomonadota</taxon>
        <taxon>Alphaproteobacteria</taxon>
        <taxon>Rickettsiales</taxon>
        <taxon>Rickettsiaceae</taxon>
        <taxon>Rickettsieae</taxon>
        <taxon>Candidatus Tisiphia</taxon>
    </lineage>
</organism>
<evidence type="ECO:0000256" key="1">
    <source>
        <dbReference type="ARBA" id="ARBA00022679"/>
    </source>
</evidence>
<dbReference type="PANTHER" id="PTHR10291">
    <property type="entry name" value="DEHYDRODOLICHYL DIPHOSPHATE SYNTHASE FAMILY MEMBER"/>
    <property type="match status" value="1"/>
</dbReference>
<feature type="binding site" evidence="2">
    <location>
        <position position="183"/>
    </location>
    <ligand>
        <name>Mg(2+)</name>
        <dbReference type="ChEBI" id="CHEBI:18420"/>
    </ligand>
</feature>
<feature type="binding site" evidence="2">
    <location>
        <position position="15"/>
    </location>
    <ligand>
        <name>substrate</name>
    </ligand>
</feature>
<reference evidence="3" key="1">
    <citation type="submission" date="2024-01" db="EMBL/GenBank/DDBJ databases">
        <title>Sequencing the genomes of a sandfly, Sergentomyia squamirostris, and its two endosymbionts.</title>
        <authorList>
            <person name="Itokawa K."/>
            <person name="Sanjoba C."/>
        </authorList>
    </citation>
    <scope>NUCLEOTIDE SEQUENCE</scope>
    <source>
        <strain evidence="3">RiSSQ</strain>
    </source>
</reference>
<evidence type="ECO:0000256" key="2">
    <source>
        <dbReference type="HAMAP-Rule" id="MF_01139"/>
    </source>
</evidence>
<dbReference type="SUPFAM" id="SSF64005">
    <property type="entry name" value="Undecaprenyl diphosphate synthase"/>
    <property type="match status" value="1"/>
</dbReference>
<dbReference type="AlphaFoldDB" id="A0AAT9G7D0"/>
<dbReference type="EMBL" id="AP029170">
    <property type="protein sequence ID" value="BFD45739.1"/>
    <property type="molecule type" value="Genomic_DNA"/>
</dbReference>
<feature type="binding site" evidence="2">
    <location>
        <position position="53"/>
    </location>
    <ligand>
        <name>substrate</name>
    </ligand>
</feature>
<comment type="function">
    <text evidence="2">Catalyzes the condensation of isopentenyl diphosphate (IPP) with allylic pyrophosphates generating different type of terpenoids.</text>
</comment>
<feature type="binding site" evidence="2">
    <location>
        <position position="2"/>
    </location>
    <ligand>
        <name>Mg(2+)</name>
        <dbReference type="ChEBI" id="CHEBI:18420"/>
    </ligand>
</feature>
<feature type="active site" evidence="2">
    <location>
        <position position="2"/>
    </location>
</feature>
<keyword evidence="1 2" id="KW-0808">Transferase</keyword>
<comment type="subunit">
    <text evidence="2">Homodimer.</text>
</comment>
<dbReference type="EC" id="2.5.1.-" evidence="2"/>
<dbReference type="Gene3D" id="3.40.1180.10">
    <property type="entry name" value="Decaprenyl diphosphate synthase-like"/>
    <property type="match status" value="1"/>
</dbReference>
<dbReference type="NCBIfam" id="TIGR00055">
    <property type="entry name" value="uppS"/>
    <property type="match status" value="1"/>
</dbReference>
<sequence>MDGNARWALEKGLPKSEGHRAGANRVKKLLPDFIELNIPYVTLYTFSSENWRRSKTEVTFLLKLLRYYLKNETTLLHENGVKIKVIGRLDMLDNMLQKQIHDAIELTKHNNNITLCIAFSYGGRAEIVDACQKIINSSKTQISENEFGNYLYDSRMPDVDLLIRTGGLCRISNFLLWQAAYAELYFLPKYWPDFNKQDILEALNDYSKRKRNFGAR</sequence>
<dbReference type="PANTHER" id="PTHR10291:SF0">
    <property type="entry name" value="DEHYDRODOLICHYL DIPHOSPHATE SYNTHASE 2"/>
    <property type="match status" value="1"/>
</dbReference>
<dbReference type="InterPro" id="IPR036424">
    <property type="entry name" value="UPP_synth-like_sf"/>
</dbReference>
<feature type="active site" description="Proton acceptor" evidence="2">
    <location>
        <position position="50"/>
    </location>
</feature>
<proteinExistence type="inferred from homology"/>
<dbReference type="HAMAP" id="MF_01139">
    <property type="entry name" value="ISPT"/>
    <property type="match status" value="1"/>
</dbReference>
<dbReference type="GO" id="GO:0000287">
    <property type="term" value="F:magnesium ion binding"/>
    <property type="evidence" value="ECO:0007669"/>
    <property type="project" value="UniProtKB-UniRule"/>
</dbReference>
<keyword evidence="2" id="KW-0460">Magnesium</keyword>
<accession>A0AAT9G7D0</accession>
<feature type="binding site" evidence="2">
    <location>
        <begin position="170"/>
        <end position="172"/>
    </location>
    <ligand>
        <name>substrate</name>
    </ligand>
</feature>
<gene>
    <name evidence="3" type="primary">uppS</name>
    <name evidence="3" type="ORF">DMENIID0002_03850</name>
</gene>
<dbReference type="Pfam" id="PF01255">
    <property type="entry name" value="Prenyltransf"/>
    <property type="match status" value="1"/>
</dbReference>
<feature type="binding site" evidence="2">
    <location>
        <position position="7"/>
    </location>
    <ligand>
        <name>substrate</name>
    </ligand>
</feature>
<keyword evidence="2" id="KW-0479">Metal-binding</keyword>
<feature type="binding site" evidence="2">
    <location>
        <position position="19"/>
    </location>
    <ligand>
        <name>substrate</name>
    </ligand>
</feature>
<dbReference type="GO" id="GO:0045547">
    <property type="term" value="F:ditrans,polycis-polyprenyl diphosphate synthase [(2E,6E)-farnesyl diphosphate specific] activity"/>
    <property type="evidence" value="ECO:0007669"/>
    <property type="project" value="TreeGrafter"/>
</dbReference>
<dbReference type="InterPro" id="IPR018520">
    <property type="entry name" value="UPP_synth-like_CS"/>
</dbReference>